<evidence type="ECO:0000256" key="1">
    <source>
        <dbReference type="ARBA" id="ARBA00007532"/>
    </source>
</evidence>
<sequence length="478" mass="52389">MSNTQHLKPLKCDICIIGAGSGGLSVAAAAQQMGANVILCEGNKMGGDCLNSGCVPSKALIEASRSMAHIMKAKQFGIDSQTAIDFKAMHQHIHRVIETIAPHDSIERFESLGVKVILAYAHFIDSKTIQAGEHLIHAKYIVIATGSRARILPISGLSQIDYLTNETIFDLSEKPEHLVIVGGGPIGCEIAQSYALLGTKVTLLEASTEILGAADSDCKTVVINAFNDLKINVITEVKIDSFSQDSDGLKYIYYQHNDHHRKLTASHVLIATGRTPNIEKLHLEQANIKHTVRGITVDARLRTNHKHIYAIGDIASPLQFTHMASYHASIVIQNILFKLPAKVDYSSFPWVIYTTPEIAHTGLAIQEAQQQNLQILTLSFKDNDRAQASLATDGMIKVAVNHKGQILGVSIVGENAGELISPWTLAIKNNLRIKHMASLITPYPTLSEINKCVAGSFYTPKLYSAKTRKLVQFLMRWF</sequence>
<accession>A0A8J2Z684</accession>
<dbReference type="InterPro" id="IPR036188">
    <property type="entry name" value="FAD/NAD-bd_sf"/>
</dbReference>
<dbReference type="OrthoDB" id="9800167at2"/>
<dbReference type="Proteomes" id="UP000636949">
    <property type="component" value="Unassembled WGS sequence"/>
</dbReference>
<keyword evidence="7 10" id="KW-0676">Redox-active center</keyword>
<comment type="similarity">
    <text evidence="1 10">Belongs to the class-I pyridine nucleotide-disulfide oxidoreductase family.</text>
</comment>
<dbReference type="RefSeq" id="WP_117003652.1">
    <property type="nucleotide sequence ID" value="NZ_BMJS01000035.1"/>
</dbReference>
<feature type="binding site" evidence="8">
    <location>
        <position position="313"/>
    </location>
    <ligand>
        <name>FAD</name>
        <dbReference type="ChEBI" id="CHEBI:57692"/>
    </ligand>
</feature>
<protein>
    <recommendedName>
        <fullName evidence="15">Dihydrolipoamide dehydrogenase</fullName>
    </recommendedName>
</protein>
<organism evidence="13 14">
    <name type="scientific">Cysteiniphilum litorale</name>
    <dbReference type="NCBI Taxonomy" id="2056700"/>
    <lineage>
        <taxon>Bacteria</taxon>
        <taxon>Pseudomonadati</taxon>
        <taxon>Pseudomonadota</taxon>
        <taxon>Gammaproteobacteria</taxon>
        <taxon>Thiotrichales</taxon>
        <taxon>Fastidiosibacteraceae</taxon>
        <taxon>Cysteiniphilum</taxon>
    </lineage>
</organism>
<keyword evidence="2 10" id="KW-0285">Flavoprotein</keyword>
<dbReference type="Gene3D" id="3.50.50.60">
    <property type="entry name" value="FAD/NAD(P)-binding domain"/>
    <property type="match status" value="2"/>
</dbReference>
<keyword evidence="4" id="KW-0521">NADP</keyword>
<dbReference type="PROSITE" id="PS00076">
    <property type="entry name" value="PYRIDINE_REDOX_1"/>
    <property type="match status" value="1"/>
</dbReference>
<keyword evidence="14" id="KW-1185">Reference proteome</keyword>
<dbReference type="Pfam" id="PF07992">
    <property type="entry name" value="Pyr_redox_2"/>
    <property type="match status" value="1"/>
</dbReference>
<dbReference type="PANTHER" id="PTHR43014">
    <property type="entry name" value="MERCURIC REDUCTASE"/>
    <property type="match status" value="1"/>
</dbReference>
<evidence type="ECO:0000259" key="11">
    <source>
        <dbReference type="Pfam" id="PF02852"/>
    </source>
</evidence>
<dbReference type="PANTHER" id="PTHR43014:SF2">
    <property type="entry name" value="MERCURIC REDUCTASE"/>
    <property type="match status" value="1"/>
</dbReference>
<dbReference type="PRINTS" id="PR00368">
    <property type="entry name" value="FADPNR"/>
</dbReference>
<feature type="binding site" evidence="8">
    <location>
        <begin position="145"/>
        <end position="147"/>
    </location>
    <ligand>
        <name>FAD</name>
        <dbReference type="ChEBI" id="CHEBI:57692"/>
    </ligand>
</feature>
<dbReference type="InterPro" id="IPR023753">
    <property type="entry name" value="FAD/NAD-binding_dom"/>
</dbReference>
<dbReference type="FunFam" id="3.30.390.30:FF:000001">
    <property type="entry name" value="Dihydrolipoyl dehydrogenase"/>
    <property type="match status" value="1"/>
</dbReference>
<evidence type="ECO:0000256" key="8">
    <source>
        <dbReference type="PIRSR" id="PIRSR000350-3"/>
    </source>
</evidence>
<reference evidence="13" key="1">
    <citation type="journal article" date="2014" name="Int. J. Syst. Evol. Microbiol.">
        <title>Complete genome sequence of Corynebacterium casei LMG S-19264T (=DSM 44701T), isolated from a smear-ripened cheese.</title>
        <authorList>
            <consortium name="US DOE Joint Genome Institute (JGI-PGF)"/>
            <person name="Walter F."/>
            <person name="Albersmeier A."/>
            <person name="Kalinowski J."/>
            <person name="Ruckert C."/>
        </authorList>
    </citation>
    <scope>NUCLEOTIDE SEQUENCE</scope>
    <source>
        <strain evidence="13">CGMCC 1.15758</strain>
    </source>
</reference>
<feature type="binding site" evidence="8">
    <location>
        <position position="58"/>
    </location>
    <ligand>
        <name>FAD</name>
        <dbReference type="ChEBI" id="CHEBI:57692"/>
    </ligand>
</feature>
<keyword evidence="8" id="KW-0520">NAD</keyword>
<dbReference type="InterPro" id="IPR004099">
    <property type="entry name" value="Pyr_nucl-diS_OxRdtase_dimer"/>
</dbReference>
<evidence type="ECO:0000256" key="9">
    <source>
        <dbReference type="PIRSR" id="PIRSR000350-4"/>
    </source>
</evidence>
<dbReference type="GO" id="GO:0003955">
    <property type="term" value="F:NAD(P)H dehydrogenase (quinone) activity"/>
    <property type="evidence" value="ECO:0007669"/>
    <property type="project" value="TreeGrafter"/>
</dbReference>
<feature type="domain" description="FAD/NAD(P)-binding" evidence="12">
    <location>
        <begin position="13"/>
        <end position="327"/>
    </location>
</feature>
<dbReference type="GO" id="GO:0016668">
    <property type="term" value="F:oxidoreductase activity, acting on a sulfur group of donors, NAD(P) as acceptor"/>
    <property type="evidence" value="ECO:0007669"/>
    <property type="project" value="InterPro"/>
</dbReference>
<feature type="binding site" evidence="8">
    <location>
        <position position="273"/>
    </location>
    <ligand>
        <name>NAD(+)</name>
        <dbReference type="ChEBI" id="CHEBI:57540"/>
    </ligand>
</feature>
<feature type="disulfide bond" description="Redox-active" evidence="9">
    <location>
        <begin position="49"/>
        <end position="54"/>
    </location>
</feature>
<evidence type="ECO:0000256" key="6">
    <source>
        <dbReference type="ARBA" id="ARBA00023157"/>
    </source>
</evidence>
<feature type="binding site" evidence="8">
    <location>
        <begin position="182"/>
        <end position="189"/>
    </location>
    <ligand>
        <name>NAD(+)</name>
        <dbReference type="ChEBI" id="CHEBI:57540"/>
    </ligand>
</feature>
<proteinExistence type="inferred from homology"/>
<dbReference type="Pfam" id="PF02852">
    <property type="entry name" value="Pyr_redox_dim"/>
    <property type="match status" value="1"/>
</dbReference>
<evidence type="ECO:0000256" key="3">
    <source>
        <dbReference type="ARBA" id="ARBA00022827"/>
    </source>
</evidence>
<gene>
    <name evidence="13" type="ORF">GCM10010995_23330</name>
</gene>
<dbReference type="InterPro" id="IPR001100">
    <property type="entry name" value="Pyr_nuc-diS_OxRdtase"/>
</dbReference>
<dbReference type="PRINTS" id="PR00411">
    <property type="entry name" value="PNDRDTASEI"/>
</dbReference>
<evidence type="ECO:0000256" key="7">
    <source>
        <dbReference type="ARBA" id="ARBA00023284"/>
    </source>
</evidence>
<feature type="domain" description="Pyridine nucleotide-disulphide oxidoreductase dimerisation" evidence="11">
    <location>
        <begin position="349"/>
        <end position="449"/>
    </location>
</feature>
<evidence type="ECO:0000256" key="4">
    <source>
        <dbReference type="ARBA" id="ARBA00022857"/>
    </source>
</evidence>
<reference evidence="13" key="2">
    <citation type="submission" date="2020-09" db="EMBL/GenBank/DDBJ databases">
        <authorList>
            <person name="Sun Q."/>
            <person name="Zhou Y."/>
        </authorList>
    </citation>
    <scope>NUCLEOTIDE SEQUENCE</scope>
    <source>
        <strain evidence="13">CGMCC 1.15758</strain>
    </source>
</reference>
<evidence type="ECO:0000256" key="5">
    <source>
        <dbReference type="ARBA" id="ARBA00023002"/>
    </source>
</evidence>
<dbReference type="SUPFAM" id="SSF55424">
    <property type="entry name" value="FAD/NAD-linked reductases, dimerisation (C-terminal) domain"/>
    <property type="match status" value="1"/>
</dbReference>
<evidence type="ECO:0000313" key="14">
    <source>
        <dbReference type="Proteomes" id="UP000636949"/>
    </source>
</evidence>
<evidence type="ECO:0000259" key="12">
    <source>
        <dbReference type="Pfam" id="PF07992"/>
    </source>
</evidence>
<keyword evidence="5 10" id="KW-0560">Oxidoreductase</keyword>
<feature type="binding site" evidence="8">
    <location>
        <position position="205"/>
    </location>
    <ligand>
        <name>NAD(+)</name>
        <dbReference type="ChEBI" id="CHEBI:57540"/>
    </ligand>
</feature>
<dbReference type="PIRSF" id="PIRSF000350">
    <property type="entry name" value="Mercury_reductase_MerA"/>
    <property type="match status" value="1"/>
</dbReference>
<dbReference type="EMBL" id="BMJS01000035">
    <property type="protein sequence ID" value="GGG05186.1"/>
    <property type="molecule type" value="Genomic_DNA"/>
</dbReference>
<dbReference type="InterPro" id="IPR012999">
    <property type="entry name" value="Pyr_OxRdtase_I_AS"/>
</dbReference>
<evidence type="ECO:0008006" key="15">
    <source>
        <dbReference type="Google" id="ProtNLM"/>
    </source>
</evidence>
<keyword evidence="3 8" id="KW-0274">FAD</keyword>
<dbReference type="InterPro" id="IPR016156">
    <property type="entry name" value="FAD/NAD-linked_Rdtase_dimer_sf"/>
</dbReference>
<evidence type="ECO:0000256" key="10">
    <source>
        <dbReference type="RuleBase" id="RU003691"/>
    </source>
</evidence>
<name>A0A8J2Z684_9GAMM</name>
<dbReference type="AlphaFoldDB" id="A0A8J2Z684"/>
<comment type="cofactor">
    <cofactor evidence="8">
        <name>FAD</name>
        <dbReference type="ChEBI" id="CHEBI:57692"/>
    </cofactor>
    <text evidence="8">Binds 1 FAD per subunit.</text>
</comment>
<comment type="caution">
    <text evidence="13">The sequence shown here is derived from an EMBL/GenBank/DDBJ whole genome shotgun (WGS) entry which is preliminary data.</text>
</comment>
<dbReference type="GO" id="GO:0050660">
    <property type="term" value="F:flavin adenine dinucleotide binding"/>
    <property type="evidence" value="ECO:0007669"/>
    <property type="project" value="TreeGrafter"/>
</dbReference>
<dbReference type="SUPFAM" id="SSF51905">
    <property type="entry name" value="FAD/NAD(P)-binding domain"/>
    <property type="match status" value="1"/>
</dbReference>
<keyword evidence="8" id="KW-0547">Nucleotide-binding</keyword>
<evidence type="ECO:0000313" key="13">
    <source>
        <dbReference type="EMBL" id="GGG05186.1"/>
    </source>
</evidence>
<evidence type="ECO:0000256" key="2">
    <source>
        <dbReference type="ARBA" id="ARBA00022630"/>
    </source>
</evidence>
<keyword evidence="6" id="KW-1015">Disulfide bond</keyword>
<dbReference type="Gene3D" id="3.30.390.30">
    <property type="match status" value="1"/>
</dbReference>